<dbReference type="OrthoDB" id="5852990at2759"/>
<dbReference type="EMBL" id="UYYA01000004">
    <property type="protein sequence ID" value="VDM51639.1"/>
    <property type="molecule type" value="Genomic_DNA"/>
</dbReference>
<protein>
    <submittedName>
        <fullName evidence="3">Endo/exonuclease/phosphatase domain-containing protein</fullName>
    </submittedName>
</protein>
<accession>A0A0R3P9G9</accession>
<evidence type="ECO:0000313" key="1">
    <source>
        <dbReference type="EMBL" id="VDM51639.1"/>
    </source>
</evidence>
<organism evidence="3">
    <name type="scientific">Angiostrongylus costaricensis</name>
    <name type="common">Nematode worm</name>
    <dbReference type="NCBI Taxonomy" id="334426"/>
    <lineage>
        <taxon>Eukaryota</taxon>
        <taxon>Metazoa</taxon>
        <taxon>Ecdysozoa</taxon>
        <taxon>Nematoda</taxon>
        <taxon>Chromadorea</taxon>
        <taxon>Rhabditida</taxon>
        <taxon>Rhabditina</taxon>
        <taxon>Rhabditomorpha</taxon>
        <taxon>Strongyloidea</taxon>
        <taxon>Metastrongylidae</taxon>
        <taxon>Angiostrongylus</taxon>
    </lineage>
</organism>
<dbReference type="Proteomes" id="UP000267027">
    <property type="component" value="Unassembled WGS sequence"/>
</dbReference>
<reference evidence="1 2" key="2">
    <citation type="submission" date="2018-11" db="EMBL/GenBank/DDBJ databases">
        <authorList>
            <consortium name="Pathogen Informatics"/>
        </authorList>
    </citation>
    <scope>NUCLEOTIDE SEQUENCE [LARGE SCALE GENOMIC DNA]</scope>
    <source>
        <strain evidence="1 2">Costa Rica</strain>
    </source>
</reference>
<proteinExistence type="predicted"/>
<dbReference type="STRING" id="334426.A0A0R3P9G9"/>
<dbReference type="InterPro" id="IPR036691">
    <property type="entry name" value="Endo/exonu/phosph_ase_sf"/>
</dbReference>
<dbReference type="AlphaFoldDB" id="A0A0R3P9G9"/>
<gene>
    <name evidence="1" type="ORF">ACOC_LOCUS54</name>
</gene>
<reference evidence="3" key="1">
    <citation type="submission" date="2017-02" db="UniProtKB">
        <authorList>
            <consortium name="WormBaseParasite"/>
        </authorList>
    </citation>
    <scope>IDENTIFICATION</scope>
</reference>
<sequence>MIGDFNAKIGPTRTSEERHIGTHGLEWNEQGEWLSEFIMATKAIHSNLRFQKPHPQRWTWELLNGVYHNEIDYIIVNKRLYLTGVAVVAKFCRRSHHRLLRGRFHFSRKGEKAGKLRNGNPGTTVNWDLFNSLVGCWEDAVVDSIDEEYYRFIQHLHVSAMKAESSEVTKKRLFPGTLDLIRQRGIARAAGNRELTFELAKQCRQAIKEDLKERRAAVIDEAAEAVKSIRKAHRRFANYKTKMIALLRPNGTVTMSRKVMEKIIHDYNSHLFNMHVILLSYEIKESGSQDRLSLNLGIGI</sequence>
<dbReference type="SUPFAM" id="SSF56219">
    <property type="entry name" value="DNase I-like"/>
    <property type="match status" value="1"/>
</dbReference>
<dbReference type="WBParaSite" id="ACOC_0000005301-mRNA-1">
    <property type="protein sequence ID" value="ACOC_0000005301-mRNA-1"/>
    <property type="gene ID" value="ACOC_0000005301"/>
</dbReference>
<name>A0A0R3P9G9_ANGCS</name>
<evidence type="ECO:0000313" key="2">
    <source>
        <dbReference type="Proteomes" id="UP000267027"/>
    </source>
</evidence>
<evidence type="ECO:0000313" key="3">
    <source>
        <dbReference type="WBParaSite" id="ACOC_0000005301-mRNA-1"/>
    </source>
</evidence>
<dbReference type="Gene3D" id="3.60.10.10">
    <property type="entry name" value="Endonuclease/exonuclease/phosphatase"/>
    <property type="match status" value="1"/>
</dbReference>
<keyword evidence="2" id="KW-1185">Reference proteome</keyword>
<dbReference type="OMA" id="YHNEIDY"/>